<sequence>MDKLHLDRIPINLEQPSVTIRTAQVLGLTAAGALTGMMTSCSALCVPAFMEAPAPLLAKQWKKMFDIGVVAAPILSATSAAIFGLMAYKEPTDSATKKFWLTAAILMPSVLPYTLLIMNPVNAKLQEKASSLAGTSLEDTAAEAGVAKEETVHALVDKWATLNLGRAVIPLVGTLVAAWAAVDKWEVISLAGISFKTGADRMS</sequence>
<organism evidence="1 2">
    <name type="scientific">Zalaria obscura</name>
    <dbReference type="NCBI Taxonomy" id="2024903"/>
    <lineage>
        <taxon>Eukaryota</taxon>
        <taxon>Fungi</taxon>
        <taxon>Dikarya</taxon>
        <taxon>Ascomycota</taxon>
        <taxon>Pezizomycotina</taxon>
        <taxon>Dothideomycetes</taxon>
        <taxon>Dothideomycetidae</taxon>
        <taxon>Dothideales</taxon>
        <taxon>Zalariaceae</taxon>
        <taxon>Zalaria</taxon>
    </lineage>
</organism>
<reference evidence="1" key="1">
    <citation type="submission" date="2024-02" db="EMBL/GenBank/DDBJ databases">
        <title>Metagenome Assembled Genome of Zalaria obscura JY119.</title>
        <authorList>
            <person name="Vighnesh L."/>
            <person name="Jagadeeshwari U."/>
            <person name="Venkata Ramana C."/>
            <person name="Sasikala C."/>
        </authorList>
    </citation>
    <scope>NUCLEOTIDE SEQUENCE</scope>
    <source>
        <strain evidence="1">JY119</strain>
    </source>
</reference>
<evidence type="ECO:0000313" key="1">
    <source>
        <dbReference type="EMBL" id="KAK8210227.1"/>
    </source>
</evidence>
<dbReference type="EMBL" id="JAMKPW020000016">
    <property type="protein sequence ID" value="KAK8210227.1"/>
    <property type="molecule type" value="Genomic_DNA"/>
</dbReference>
<proteinExistence type="predicted"/>
<protein>
    <submittedName>
        <fullName evidence="1">Uncharacterized protein</fullName>
    </submittedName>
</protein>
<accession>A0ACC3SG07</accession>
<gene>
    <name evidence="1" type="ORF">M8818_003715</name>
</gene>
<dbReference type="Proteomes" id="UP001320706">
    <property type="component" value="Unassembled WGS sequence"/>
</dbReference>
<keyword evidence="2" id="KW-1185">Reference proteome</keyword>
<evidence type="ECO:0000313" key="2">
    <source>
        <dbReference type="Proteomes" id="UP001320706"/>
    </source>
</evidence>
<name>A0ACC3SG07_9PEZI</name>
<comment type="caution">
    <text evidence="1">The sequence shown here is derived from an EMBL/GenBank/DDBJ whole genome shotgun (WGS) entry which is preliminary data.</text>
</comment>